<feature type="transmembrane region" description="Helical" evidence="1">
    <location>
        <begin position="131"/>
        <end position="157"/>
    </location>
</feature>
<evidence type="ECO:0000313" key="2">
    <source>
        <dbReference type="EMBL" id="QKX54990.1"/>
    </source>
</evidence>
<dbReference type="GeneID" id="55989590"/>
<name>A0A7H8QM33_TALRU</name>
<reference evidence="3" key="1">
    <citation type="submission" date="2020-06" db="EMBL/GenBank/DDBJ databases">
        <title>A chromosome-scale genome assembly of Talaromyces rugulosus W13939.</title>
        <authorList>
            <person name="Wang B."/>
            <person name="Guo L."/>
            <person name="Ye K."/>
            <person name="Wang L."/>
        </authorList>
    </citation>
    <scope>NUCLEOTIDE SEQUENCE [LARGE SCALE GENOMIC DNA]</scope>
    <source>
        <strain evidence="3">W13939</strain>
    </source>
</reference>
<dbReference type="AlphaFoldDB" id="A0A7H8QM33"/>
<dbReference type="KEGG" id="trg:TRUGW13939_02080"/>
<keyword evidence="3" id="KW-1185">Reference proteome</keyword>
<protein>
    <submittedName>
        <fullName evidence="2">Uncharacterized protein</fullName>
    </submittedName>
</protein>
<dbReference type="EMBL" id="CP055898">
    <property type="protein sequence ID" value="QKX54990.1"/>
    <property type="molecule type" value="Genomic_DNA"/>
</dbReference>
<gene>
    <name evidence="2" type="ORF">TRUGW13939_02080</name>
</gene>
<accession>A0A7H8QM33</accession>
<keyword evidence="1" id="KW-0472">Membrane</keyword>
<sequence>MITLDEIIFYQPASQLPPKPSQRTTFTPPSYGLSYGPCSALIPIVWSDRESNAVVAKKSSQDLAAVDRTRFNEQSTPKRREWGEECLDGPVAAAMPTLQPSRPDMREMLVAIATRAVVSGRGRIGQFRLKMLIATISTISMILMMMITWISLVAPMIKKKSGTHIRKCRHSSQKSLWSAQ</sequence>
<evidence type="ECO:0000313" key="3">
    <source>
        <dbReference type="Proteomes" id="UP000509510"/>
    </source>
</evidence>
<dbReference type="RefSeq" id="XP_035341169.1">
    <property type="nucleotide sequence ID" value="XM_035485276.1"/>
</dbReference>
<dbReference type="Proteomes" id="UP000509510">
    <property type="component" value="Chromosome I"/>
</dbReference>
<evidence type="ECO:0000256" key="1">
    <source>
        <dbReference type="SAM" id="Phobius"/>
    </source>
</evidence>
<organism evidence="2 3">
    <name type="scientific">Talaromyces rugulosus</name>
    <name type="common">Penicillium rugulosum</name>
    <dbReference type="NCBI Taxonomy" id="121627"/>
    <lineage>
        <taxon>Eukaryota</taxon>
        <taxon>Fungi</taxon>
        <taxon>Dikarya</taxon>
        <taxon>Ascomycota</taxon>
        <taxon>Pezizomycotina</taxon>
        <taxon>Eurotiomycetes</taxon>
        <taxon>Eurotiomycetidae</taxon>
        <taxon>Eurotiales</taxon>
        <taxon>Trichocomaceae</taxon>
        <taxon>Talaromyces</taxon>
        <taxon>Talaromyces sect. Islandici</taxon>
    </lineage>
</organism>
<keyword evidence="1" id="KW-0812">Transmembrane</keyword>
<keyword evidence="1" id="KW-1133">Transmembrane helix</keyword>
<proteinExistence type="predicted"/>